<dbReference type="AlphaFoldDB" id="A0A382C3B3"/>
<organism evidence="1">
    <name type="scientific">marine metagenome</name>
    <dbReference type="NCBI Taxonomy" id="408172"/>
    <lineage>
        <taxon>unclassified sequences</taxon>
        <taxon>metagenomes</taxon>
        <taxon>ecological metagenomes</taxon>
    </lineage>
</organism>
<evidence type="ECO:0000313" key="1">
    <source>
        <dbReference type="EMBL" id="SVB20558.1"/>
    </source>
</evidence>
<gene>
    <name evidence="1" type="ORF">METZ01_LOCUS173412</name>
</gene>
<proteinExistence type="predicted"/>
<dbReference type="SUPFAM" id="SSF50998">
    <property type="entry name" value="Quinoprotein alcohol dehydrogenase-like"/>
    <property type="match status" value="1"/>
</dbReference>
<name>A0A382C3B3_9ZZZZ</name>
<reference evidence="1" key="1">
    <citation type="submission" date="2018-05" db="EMBL/GenBank/DDBJ databases">
        <authorList>
            <person name="Lanie J.A."/>
            <person name="Ng W.-L."/>
            <person name="Kazmierczak K.M."/>
            <person name="Andrzejewski T.M."/>
            <person name="Davidsen T.M."/>
            <person name="Wayne K.J."/>
            <person name="Tettelin H."/>
            <person name="Glass J.I."/>
            <person name="Rusch D."/>
            <person name="Podicherti R."/>
            <person name="Tsui H.-C.T."/>
            <person name="Winkler M.E."/>
        </authorList>
    </citation>
    <scope>NUCLEOTIDE SEQUENCE</scope>
</reference>
<accession>A0A382C3B3</accession>
<dbReference type="InterPro" id="IPR011047">
    <property type="entry name" value="Quinoprotein_ADH-like_sf"/>
</dbReference>
<feature type="non-terminal residue" evidence="1">
    <location>
        <position position="1"/>
    </location>
</feature>
<evidence type="ECO:0008006" key="2">
    <source>
        <dbReference type="Google" id="ProtNLM"/>
    </source>
</evidence>
<dbReference type="Gene3D" id="2.40.10.480">
    <property type="match status" value="1"/>
</dbReference>
<sequence length="59" mass="6588">VFIGTSDALNLMAFDAATGDIRWQFFTGGWTWAQPMIDDNTVYIGAISAFPYYFEGVDL</sequence>
<dbReference type="EMBL" id="UINC01032611">
    <property type="protein sequence ID" value="SVB20558.1"/>
    <property type="molecule type" value="Genomic_DNA"/>
</dbReference>
<protein>
    <recommendedName>
        <fullName evidence="2">PQQ-dependent dehydrogenase, methanol/ethanol family</fullName>
    </recommendedName>
</protein>